<dbReference type="Proteomes" id="UP000605676">
    <property type="component" value="Unassembled WGS sequence"/>
</dbReference>
<proteinExistence type="predicted"/>
<organism evidence="1 2">
    <name type="scientific">Carboxylicivirga marina</name>
    <dbReference type="NCBI Taxonomy" id="2800988"/>
    <lineage>
        <taxon>Bacteria</taxon>
        <taxon>Pseudomonadati</taxon>
        <taxon>Bacteroidota</taxon>
        <taxon>Bacteroidia</taxon>
        <taxon>Marinilabiliales</taxon>
        <taxon>Marinilabiliaceae</taxon>
        <taxon>Carboxylicivirga</taxon>
    </lineage>
</organism>
<name>A0ABS1HFT8_9BACT</name>
<gene>
    <name evidence="1" type="ORF">JIV24_04175</name>
</gene>
<reference evidence="1 2" key="1">
    <citation type="submission" date="2021-01" db="EMBL/GenBank/DDBJ databases">
        <title>Carboxyliciviraga sp.nov., isolated from coastal sediments.</title>
        <authorList>
            <person name="Lu D."/>
            <person name="Zhang T."/>
        </authorList>
    </citation>
    <scope>NUCLEOTIDE SEQUENCE [LARGE SCALE GENOMIC DNA]</scope>
    <source>
        <strain evidence="1 2">N1Y132</strain>
    </source>
</reference>
<accession>A0ABS1HFT8</accession>
<evidence type="ECO:0000313" key="1">
    <source>
        <dbReference type="EMBL" id="MBK3516527.1"/>
    </source>
</evidence>
<evidence type="ECO:0000313" key="2">
    <source>
        <dbReference type="Proteomes" id="UP000605676"/>
    </source>
</evidence>
<keyword evidence="2" id="KW-1185">Reference proteome</keyword>
<dbReference type="NCBIfam" id="TIGR04183">
    <property type="entry name" value="Por_Secre_tail"/>
    <property type="match status" value="1"/>
</dbReference>
<protein>
    <submittedName>
        <fullName evidence="1">T9SS type A sorting domain-containing protein</fullName>
    </submittedName>
</protein>
<dbReference type="InterPro" id="IPR026444">
    <property type="entry name" value="Secre_tail"/>
</dbReference>
<comment type="caution">
    <text evidence="1">The sequence shown here is derived from an EMBL/GenBank/DDBJ whole genome shotgun (WGS) entry which is preliminary data.</text>
</comment>
<dbReference type="EMBL" id="JAENRR010000006">
    <property type="protein sequence ID" value="MBK3516527.1"/>
    <property type="molecule type" value="Genomic_DNA"/>
</dbReference>
<sequence>MFTIDGRMVSNSEFKGDSFTNDLNLQPGIYVVKVMIINMNRNYL</sequence>